<feature type="transmembrane region" description="Helical" evidence="7">
    <location>
        <begin position="114"/>
        <end position="136"/>
    </location>
</feature>
<keyword evidence="6 7" id="KW-0472">Membrane</keyword>
<sequence>MRKDDEPAHGVSLREATKVWGYVGINSFGGPAGQISVMHREIVEERHWVSESRFLHALNYCMVLPGPEAQQLATYIGWLMHGVRGGVIAGTFFIIPGFIAMLALSIIYATLGSVTWISGIFTGLQAAVVVLVIHAFIRISKRALTTPLLKIIAVASFLAIFLFNAPFPLLVVSAGIVGWLISRSTIGSTAAKSSHGPTPLLADDAVPSTRAARFAFRAAVICAVLWVLPIIALVLITGTESVFTQEAFLFSKAALVTFGGAYAVLGYVAQQAVGRYGWVSSSEMATGLGLAESTPGPLIMVVQFIGFLAAYHNPGQLPPIVAGVIGSLITVWVTFVPCFLFIFLGAPFAERLRGNASLAGALAAISAAVSGVILDLAAWFALHTFFANVTDRSWGPITIAFPDPTSIQLPALIIAAIAALLLFKFKLSTLRLLGICSALGFIAAVLGLTST</sequence>
<gene>
    <name evidence="8" type="ORF">UFOPK3425_00765</name>
</gene>
<proteinExistence type="inferred from homology"/>
<dbReference type="EMBL" id="CAFBLV010000138">
    <property type="protein sequence ID" value="CAB4873403.1"/>
    <property type="molecule type" value="Genomic_DNA"/>
</dbReference>
<dbReference type="Pfam" id="PF02417">
    <property type="entry name" value="Chromate_transp"/>
    <property type="match status" value="2"/>
</dbReference>
<organism evidence="8">
    <name type="scientific">freshwater metagenome</name>
    <dbReference type="NCBI Taxonomy" id="449393"/>
    <lineage>
        <taxon>unclassified sequences</taxon>
        <taxon>metagenomes</taxon>
        <taxon>ecological metagenomes</taxon>
    </lineage>
</organism>
<feature type="transmembrane region" description="Helical" evidence="7">
    <location>
        <begin position="87"/>
        <end position="108"/>
    </location>
</feature>
<feature type="transmembrane region" description="Helical" evidence="7">
    <location>
        <begin position="248"/>
        <end position="269"/>
    </location>
</feature>
<keyword evidence="3" id="KW-1003">Cell membrane</keyword>
<evidence type="ECO:0000256" key="3">
    <source>
        <dbReference type="ARBA" id="ARBA00022475"/>
    </source>
</evidence>
<dbReference type="InterPro" id="IPR003370">
    <property type="entry name" value="Chromate_transpt"/>
</dbReference>
<evidence type="ECO:0000256" key="4">
    <source>
        <dbReference type="ARBA" id="ARBA00022692"/>
    </source>
</evidence>
<dbReference type="PANTHER" id="PTHR33567">
    <property type="entry name" value="CHROMATE ION TRANSPORTER (EUROFUNG)"/>
    <property type="match status" value="1"/>
</dbReference>
<feature type="transmembrane region" description="Helical" evidence="7">
    <location>
        <begin position="358"/>
        <end position="386"/>
    </location>
</feature>
<evidence type="ECO:0000256" key="6">
    <source>
        <dbReference type="ARBA" id="ARBA00023136"/>
    </source>
</evidence>
<reference evidence="8" key="1">
    <citation type="submission" date="2020-05" db="EMBL/GenBank/DDBJ databases">
        <authorList>
            <person name="Chiriac C."/>
            <person name="Salcher M."/>
            <person name="Ghai R."/>
            <person name="Kavagutti S V."/>
        </authorList>
    </citation>
    <scope>NUCLEOTIDE SEQUENCE</scope>
</reference>
<feature type="transmembrane region" description="Helical" evidence="7">
    <location>
        <begin position="406"/>
        <end position="423"/>
    </location>
</feature>
<dbReference type="GO" id="GO:0005886">
    <property type="term" value="C:plasma membrane"/>
    <property type="evidence" value="ECO:0007669"/>
    <property type="project" value="UniProtKB-SubCell"/>
</dbReference>
<dbReference type="PANTHER" id="PTHR33567:SF3">
    <property type="entry name" value="CHROMATE ION TRANSPORTER (EUROFUNG)"/>
    <property type="match status" value="1"/>
</dbReference>
<evidence type="ECO:0000256" key="7">
    <source>
        <dbReference type="SAM" id="Phobius"/>
    </source>
</evidence>
<comment type="subcellular location">
    <subcellularLocation>
        <location evidence="1">Cell membrane</location>
        <topology evidence="1">Multi-pass membrane protein</topology>
    </subcellularLocation>
</comment>
<accession>A0A6J7E0V1</accession>
<name>A0A6J7E0V1_9ZZZZ</name>
<feature type="transmembrane region" description="Helical" evidence="7">
    <location>
        <begin position="214"/>
        <end position="236"/>
    </location>
</feature>
<evidence type="ECO:0000256" key="5">
    <source>
        <dbReference type="ARBA" id="ARBA00022989"/>
    </source>
</evidence>
<dbReference type="NCBIfam" id="TIGR00937">
    <property type="entry name" value="2A51"/>
    <property type="match status" value="1"/>
</dbReference>
<evidence type="ECO:0000256" key="2">
    <source>
        <dbReference type="ARBA" id="ARBA00005262"/>
    </source>
</evidence>
<keyword evidence="4 7" id="KW-0812">Transmembrane</keyword>
<dbReference type="PIRSF" id="PIRSF004810">
    <property type="entry name" value="ChrA"/>
    <property type="match status" value="1"/>
</dbReference>
<feature type="transmembrane region" description="Helical" evidence="7">
    <location>
        <begin position="430"/>
        <end position="449"/>
    </location>
</feature>
<keyword evidence="5 7" id="KW-1133">Transmembrane helix</keyword>
<comment type="similarity">
    <text evidence="2">Belongs to the chromate ion transporter (CHR) (TC 2.A.51) family.</text>
</comment>
<feature type="transmembrane region" description="Helical" evidence="7">
    <location>
        <begin position="148"/>
        <end position="181"/>
    </location>
</feature>
<feature type="transmembrane region" description="Helical" evidence="7">
    <location>
        <begin position="320"/>
        <end position="346"/>
    </location>
</feature>
<evidence type="ECO:0000313" key="8">
    <source>
        <dbReference type="EMBL" id="CAB4873403.1"/>
    </source>
</evidence>
<evidence type="ECO:0000256" key="1">
    <source>
        <dbReference type="ARBA" id="ARBA00004651"/>
    </source>
</evidence>
<dbReference type="GO" id="GO:0015109">
    <property type="term" value="F:chromate transmembrane transporter activity"/>
    <property type="evidence" value="ECO:0007669"/>
    <property type="project" value="InterPro"/>
</dbReference>
<dbReference type="AlphaFoldDB" id="A0A6J7E0V1"/>
<protein>
    <submittedName>
        <fullName evidence="8">Unannotated protein</fullName>
    </submittedName>
</protein>
<dbReference type="InterPro" id="IPR014047">
    <property type="entry name" value="Chr_Tranpt_l_chain"/>
</dbReference>